<reference evidence="8" key="1">
    <citation type="submission" date="2016-10" db="EMBL/GenBank/DDBJ databases">
        <authorList>
            <person name="Varghese N."/>
            <person name="Submissions S."/>
        </authorList>
    </citation>
    <scope>NUCLEOTIDE SEQUENCE [LARGE SCALE GENOMIC DNA]</scope>
    <source>
        <strain evidence="8">CGMCC 4.6825</strain>
    </source>
</reference>
<dbReference type="OrthoDB" id="3469560at2"/>
<evidence type="ECO:0000259" key="6">
    <source>
        <dbReference type="Pfam" id="PF00155"/>
    </source>
</evidence>
<keyword evidence="5" id="KW-0663">Pyridoxal phosphate</keyword>
<evidence type="ECO:0000256" key="3">
    <source>
        <dbReference type="ARBA" id="ARBA00022576"/>
    </source>
</evidence>
<dbReference type="InterPro" id="IPR015424">
    <property type="entry name" value="PyrdxlP-dep_Trfase"/>
</dbReference>
<name>A0A1H9RA53_9ACTN</name>
<accession>A0A1H9RA53</accession>
<feature type="domain" description="Aminotransferase class I/classII large" evidence="6">
    <location>
        <begin position="126"/>
        <end position="365"/>
    </location>
</feature>
<dbReference type="Pfam" id="PF00155">
    <property type="entry name" value="Aminotran_1_2"/>
    <property type="match status" value="1"/>
</dbReference>
<dbReference type="PANTHER" id="PTHR46383:SF1">
    <property type="entry name" value="ASPARTATE AMINOTRANSFERASE"/>
    <property type="match status" value="1"/>
</dbReference>
<evidence type="ECO:0000313" key="7">
    <source>
        <dbReference type="EMBL" id="SER68929.1"/>
    </source>
</evidence>
<dbReference type="AlphaFoldDB" id="A0A1H9RA53"/>
<dbReference type="GO" id="GO:0030170">
    <property type="term" value="F:pyridoxal phosphate binding"/>
    <property type="evidence" value="ECO:0007669"/>
    <property type="project" value="InterPro"/>
</dbReference>
<dbReference type="InterPro" id="IPR015421">
    <property type="entry name" value="PyrdxlP-dep_Trfase_major"/>
</dbReference>
<evidence type="ECO:0000256" key="4">
    <source>
        <dbReference type="ARBA" id="ARBA00022679"/>
    </source>
</evidence>
<dbReference type="InterPro" id="IPR050596">
    <property type="entry name" value="AspAT/PAT-like"/>
</dbReference>
<gene>
    <name evidence="7" type="ORF">SAMN05421870_103374</name>
</gene>
<dbReference type="CDD" id="cd00609">
    <property type="entry name" value="AAT_like"/>
    <property type="match status" value="1"/>
</dbReference>
<keyword evidence="3 7" id="KW-0032">Aminotransferase</keyword>
<evidence type="ECO:0000256" key="5">
    <source>
        <dbReference type="ARBA" id="ARBA00022898"/>
    </source>
</evidence>
<keyword evidence="8" id="KW-1185">Reference proteome</keyword>
<organism evidence="7 8">
    <name type="scientific">Streptomyces qinglanensis</name>
    <dbReference type="NCBI Taxonomy" id="943816"/>
    <lineage>
        <taxon>Bacteria</taxon>
        <taxon>Bacillati</taxon>
        <taxon>Actinomycetota</taxon>
        <taxon>Actinomycetes</taxon>
        <taxon>Kitasatosporales</taxon>
        <taxon>Streptomycetaceae</taxon>
        <taxon>Streptomyces</taxon>
    </lineage>
</organism>
<dbReference type="GO" id="GO:0008483">
    <property type="term" value="F:transaminase activity"/>
    <property type="evidence" value="ECO:0007669"/>
    <property type="project" value="UniProtKB-KW"/>
</dbReference>
<protein>
    <submittedName>
        <fullName evidence="7">N-succinyldiaminopimelate aminotransferase</fullName>
    </submittedName>
</protein>
<dbReference type="GO" id="GO:0006520">
    <property type="term" value="P:amino acid metabolic process"/>
    <property type="evidence" value="ECO:0007669"/>
    <property type="project" value="InterPro"/>
</dbReference>
<dbReference type="InterPro" id="IPR004839">
    <property type="entry name" value="Aminotransferase_I/II_large"/>
</dbReference>
<proteinExistence type="inferred from homology"/>
<comment type="similarity">
    <text evidence="2">Belongs to the class-I pyridoxal-phosphate-dependent aminotransferase family.</text>
</comment>
<keyword evidence="4 7" id="KW-0808">Transferase</keyword>
<evidence type="ECO:0000313" key="8">
    <source>
        <dbReference type="Proteomes" id="UP000182841"/>
    </source>
</evidence>
<dbReference type="RefSeq" id="WP_074999620.1">
    <property type="nucleotide sequence ID" value="NZ_FOGO01000003.1"/>
</dbReference>
<dbReference type="EMBL" id="FOGO01000003">
    <property type="protein sequence ID" value="SER68929.1"/>
    <property type="molecule type" value="Genomic_DNA"/>
</dbReference>
<dbReference type="Gene3D" id="3.40.640.10">
    <property type="entry name" value="Type I PLP-dependent aspartate aminotransferase-like (Major domain)"/>
    <property type="match status" value="1"/>
</dbReference>
<comment type="cofactor">
    <cofactor evidence="1">
        <name>pyridoxal 5'-phosphate</name>
        <dbReference type="ChEBI" id="CHEBI:597326"/>
    </cofactor>
</comment>
<dbReference type="SUPFAM" id="SSF53383">
    <property type="entry name" value="PLP-dependent transferases"/>
    <property type="match status" value="1"/>
</dbReference>
<dbReference type="PANTHER" id="PTHR46383">
    <property type="entry name" value="ASPARTATE AMINOTRANSFERASE"/>
    <property type="match status" value="1"/>
</dbReference>
<evidence type="ECO:0000256" key="2">
    <source>
        <dbReference type="ARBA" id="ARBA00007441"/>
    </source>
</evidence>
<dbReference type="Proteomes" id="UP000182841">
    <property type="component" value="Unassembled WGS sequence"/>
</dbReference>
<evidence type="ECO:0000256" key="1">
    <source>
        <dbReference type="ARBA" id="ARBA00001933"/>
    </source>
</evidence>
<sequence length="457" mass="49370">MQDPLDIIGDSSLPNPYEDASLLLNHQAAGGDPADVLYLSLGESWGHTAPGLRDTLAAPLPRHCHGYMLSPYGLPALRRVLRTYLTADHDLAGVAALGSDYDVAVSQNSTRNAMFHFGRLLREEAACEEAEAVVVTSAPGWDYAGVFTALGWSTRSFALVPERHYQPDPQEVAALLREARRDTSGPLLLVVNAQHNPTGANWSPHAVRAMVRAALEVGACLLVDDAYYAVHDPEVTPTNALRILLEELAGTPHARRPRWLAVRSLGKQFHCNGWGIGALTASPGTLTRLLAHALPQYSYVSAVPLQAAMADWLRNPASGRYLAQQRADGAVKRTEISRRLTRDLGYPGSGFFPGQCAAYLLLAVPPWYRNTPGPGKESYRRLCLSRAGVLLGESRMTTPGCTPDHAQEHVRLYTGPPLPVLTQALDRLCTAGLTWHGAPGEKRLAEFPGRTGGGGHA</sequence>